<dbReference type="Gene3D" id="1.10.630.10">
    <property type="entry name" value="Cytochrome P450"/>
    <property type="match status" value="1"/>
</dbReference>
<keyword evidence="7 9" id="KW-0408">Iron</keyword>
<dbReference type="Proteomes" id="UP000290288">
    <property type="component" value="Unassembled WGS sequence"/>
</dbReference>
<organism evidence="11 12">
    <name type="scientific">Candolleomyces aberdarensis</name>
    <dbReference type="NCBI Taxonomy" id="2316362"/>
    <lineage>
        <taxon>Eukaryota</taxon>
        <taxon>Fungi</taxon>
        <taxon>Dikarya</taxon>
        <taxon>Basidiomycota</taxon>
        <taxon>Agaricomycotina</taxon>
        <taxon>Agaricomycetes</taxon>
        <taxon>Agaricomycetidae</taxon>
        <taxon>Agaricales</taxon>
        <taxon>Agaricineae</taxon>
        <taxon>Psathyrellaceae</taxon>
        <taxon>Candolleomyces</taxon>
    </lineage>
</organism>
<protein>
    <recommendedName>
        <fullName evidence="13">Cytochrome P450</fullName>
    </recommendedName>
</protein>
<accession>A0A4Q2DGT4</accession>
<evidence type="ECO:0008006" key="13">
    <source>
        <dbReference type="Google" id="ProtNLM"/>
    </source>
</evidence>
<keyword evidence="4 9" id="KW-0349">Heme</keyword>
<comment type="similarity">
    <text evidence="3 10">Belongs to the cytochrome P450 family.</text>
</comment>
<evidence type="ECO:0000256" key="10">
    <source>
        <dbReference type="RuleBase" id="RU000461"/>
    </source>
</evidence>
<dbReference type="PROSITE" id="PS00086">
    <property type="entry name" value="CYTOCHROME_P450"/>
    <property type="match status" value="1"/>
</dbReference>
<comment type="pathway">
    <text evidence="2">Secondary metabolite biosynthesis.</text>
</comment>
<keyword evidence="12" id="KW-1185">Reference proteome</keyword>
<dbReference type="InterPro" id="IPR036396">
    <property type="entry name" value="Cyt_P450_sf"/>
</dbReference>
<sequence length="495" mass="55666">MLDLFVGLAIALGLFLLVRGIAARARRNPHRLPVPPGPKGLPLLGNIYQLPQTVPWEGYDKLCKEYGDIIYLKALGQGLIVLGSQQRVVDLLDKKAVNFSDRPSLPVHELMDINWSFAAMPYGAAWRQYRRNFHQYLNNNAVQEYHPIMHEETKNFLRKLKSNPDQIFEGVQFLFGTAIMRAAYGFDDIRQNESLIHIAEALVHEMAESAVPGRFLVNNFTPLKYIPSWFPGAGFKKHFKMVAQMSFEVVHRPFEEAKRDVDDGRKSSYPSMAHSFIDRLPEDSDPTRAELEEIARSVCAIAYLAGAETTVSSATALLYALASYPEIQAKAQAEIDKVIGSDRLPLVKDRGELPYVHAILKEVSRWYTVAPLGVAHSNTEDDEYDGYFIPKGTIIIQNNWAILHNPEVFDKPFEFIPERYLKDGEIDPSVPDPDIAAFGHGRRICPGRHFSNDGLFVMAASLLATYSIAAPKDKEGKVVPMKLELKNPVVSARFD</sequence>
<dbReference type="EMBL" id="SDEE01000223">
    <property type="protein sequence ID" value="RXW19067.1"/>
    <property type="molecule type" value="Genomic_DNA"/>
</dbReference>
<reference evidence="11 12" key="1">
    <citation type="submission" date="2019-01" db="EMBL/GenBank/DDBJ databases">
        <title>Draft genome sequence of Psathyrella aberdarensis IHI B618.</title>
        <authorList>
            <person name="Buettner E."/>
            <person name="Kellner H."/>
        </authorList>
    </citation>
    <scope>NUCLEOTIDE SEQUENCE [LARGE SCALE GENOMIC DNA]</scope>
    <source>
        <strain evidence="11 12">IHI B618</strain>
    </source>
</reference>
<comment type="cofactor">
    <cofactor evidence="1 9">
        <name>heme</name>
        <dbReference type="ChEBI" id="CHEBI:30413"/>
    </cofactor>
</comment>
<gene>
    <name evidence="11" type="ORF">EST38_g6795</name>
</gene>
<evidence type="ECO:0000256" key="7">
    <source>
        <dbReference type="ARBA" id="ARBA00023004"/>
    </source>
</evidence>
<dbReference type="STRING" id="2316362.A0A4Q2DGT4"/>
<comment type="caution">
    <text evidence="11">The sequence shown here is derived from an EMBL/GenBank/DDBJ whole genome shotgun (WGS) entry which is preliminary data.</text>
</comment>
<dbReference type="PANTHER" id="PTHR46300:SF7">
    <property type="entry name" value="P450, PUTATIVE (EUROFUNG)-RELATED"/>
    <property type="match status" value="1"/>
</dbReference>
<evidence type="ECO:0000313" key="12">
    <source>
        <dbReference type="Proteomes" id="UP000290288"/>
    </source>
</evidence>
<keyword evidence="5 9" id="KW-0479">Metal-binding</keyword>
<keyword evidence="8 10" id="KW-0503">Monooxygenase</keyword>
<evidence type="ECO:0000256" key="1">
    <source>
        <dbReference type="ARBA" id="ARBA00001971"/>
    </source>
</evidence>
<dbReference type="CDD" id="cd11065">
    <property type="entry name" value="CYP64-like"/>
    <property type="match status" value="1"/>
</dbReference>
<name>A0A4Q2DGT4_9AGAR</name>
<keyword evidence="6 10" id="KW-0560">Oxidoreductase</keyword>
<evidence type="ECO:0000256" key="5">
    <source>
        <dbReference type="ARBA" id="ARBA00022723"/>
    </source>
</evidence>
<dbReference type="SUPFAM" id="SSF48264">
    <property type="entry name" value="Cytochrome P450"/>
    <property type="match status" value="1"/>
</dbReference>
<evidence type="ECO:0000256" key="2">
    <source>
        <dbReference type="ARBA" id="ARBA00005179"/>
    </source>
</evidence>
<proteinExistence type="inferred from homology"/>
<evidence type="ECO:0000256" key="3">
    <source>
        <dbReference type="ARBA" id="ARBA00010617"/>
    </source>
</evidence>
<dbReference type="GO" id="GO:0005506">
    <property type="term" value="F:iron ion binding"/>
    <property type="evidence" value="ECO:0007669"/>
    <property type="project" value="InterPro"/>
</dbReference>
<dbReference type="InterPro" id="IPR002401">
    <property type="entry name" value="Cyt_P450_E_grp-I"/>
</dbReference>
<dbReference type="PRINTS" id="PR00463">
    <property type="entry name" value="EP450I"/>
</dbReference>
<dbReference type="InterPro" id="IPR017972">
    <property type="entry name" value="Cyt_P450_CS"/>
</dbReference>
<dbReference type="AlphaFoldDB" id="A0A4Q2DGT4"/>
<feature type="binding site" description="axial binding residue" evidence="9">
    <location>
        <position position="445"/>
    </location>
    <ligand>
        <name>heme</name>
        <dbReference type="ChEBI" id="CHEBI:30413"/>
    </ligand>
    <ligandPart>
        <name>Fe</name>
        <dbReference type="ChEBI" id="CHEBI:18248"/>
    </ligandPart>
</feature>
<evidence type="ECO:0000256" key="8">
    <source>
        <dbReference type="ARBA" id="ARBA00023033"/>
    </source>
</evidence>
<dbReference type="PANTHER" id="PTHR46300">
    <property type="entry name" value="P450, PUTATIVE (EUROFUNG)-RELATED-RELATED"/>
    <property type="match status" value="1"/>
</dbReference>
<evidence type="ECO:0000313" key="11">
    <source>
        <dbReference type="EMBL" id="RXW19067.1"/>
    </source>
</evidence>
<dbReference type="Pfam" id="PF00067">
    <property type="entry name" value="p450"/>
    <property type="match status" value="1"/>
</dbReference>
<evidence type="ECO:0000256" key="6">
    <source>
        <dbReference type="ARBA" id="ARBA00023002"/>
    </source>
</evidence>
<evidence type="ECO:0000256" key="9">
    <source>
        <dbReference type="PIRSR" id="PIRSR602401-1"/>
    </source>
</evidence>
<dbReference type="OrthoDB" id="2789670at2759"/>
<dbReference type="InterPro" id="IPR001128">
    <property type="entry name" value="Cyt_P450"/>
</dbReference>
<dbReference type="GO" id="GO:0016705">
    <property type="term" value="F:oxidoreductase activity, acting on paired donors, with incorporation or reduction of molecular oxygen"/>
    <property type="evidence" value="ECO:0007669"/>
    <property type="project" value="InterPro"/>
</dbReference>
<evidence type="ECO:0000256" key="4">
    <source>
        <dbReference type="ARBA" id="ARBA00022617"/>
    </source>
</evidence>
<dbReference type="GO" id="GO:0004497">
    <property type="term" value="F:monooxygenase activity"/>
    <property type="evidence" value="ECO:0007669"/>
    <property type="project" value="UniProtKB-KW"/>
</dbReference>
<dbReference type="GO" id="GO:0020037">
    <property type="term" value="F:heme binding"/>
    <property type="evidence" value="ECO:0007669"/>
    <property type="project" value="InterPro"/>
</dbReference>
<dbReference type="InterPro" id="IPR050364">
    <property type="entry name" value="Cytochrome_P450_fung"/>
</dbReference>